<proteinExistence type="predicted"/>
<gene>
    <name evidence="1" type="ORF">FKX85_09960</name>
</gene>
<reference evidence="1 2" key="1">
    <citation type="submission" date="2019-06" db="EMBL/GenBank/DDBJ databases">
        <title>Echinicola alkalisoli sp. nov. isolated from saline soil.</title>
        <authorList>
            <person name="Sun J.-Q."/>
            <person name="Xu L."/>
        </authorList>
    </citation>
    <scope>NUCLEOTIDE SEQUENCE [LARGE SCALE GENOMIC DNA]</scope>
    <source>
        <strain evidence="1 2">LN3S3</strain>
    </source>
</reference>
<dbReference type="RefSeq" id="WP_141614585.1">
    <property type="nucleotide sequence ID" value="NZ_CP041253.1"/>
</dbReference>
<dbReference type="KEGG" id="echi:FKX85_09960"/>
<dbReference type="Proteomes" id="UP000316614">
    <property type="component" value="Chromosome"/>
</dbReference>
<evidence type="ECO:0000313" key="1">
    <source>
        <dbReference type="EMBL" id="QDH79341.1"/>
    </source>
</evidence>
<accession>A0A514CHN5</accession>
<dbReference type="EMBL" id="CP041253">
    <property type="protein sequence ID" value="QDH79341.1"/>
    <property type="molecule type" value="Genomic_DNA"/>
</dbReference>
<keyword evidence="2" id="KW-1185">Reference proteome</keyword>
<evidence type="ECO:0000313" key="2">
    <source>
        <dbReference type="Proteomes" id="UP000316614"/>
    </source>
</evidence>
<dbReference type="AlphaFoldDB" id="A0A514CHN5"/>
<organism evidence="1 2">
    <name type="scientific">Echinicola soli</name>
    <dbReference type="NCBI Taxonomy" id="2591634"/>
    <lineage>
        <taxon>Bacteria</taxon>
        <taxon>Pseudomonadati</taxon>
        <taxon>Bacteroidota</taxon>
        <taxon>Cytophagia</taxon>
        <taxon>Cytophagales</taxon>
        <taxon>Cyclobacteriaceae</taxon>
        <taxon>Echinicola</taxon>
    </lineage>
</organism>
<protein>
    <submittedName>
        <fullName evidence="1">Uncharacterized protein</fullName>
    </submittedName>
</protein>
<sequence length="95" mass="11275">MKYQVTKHIKGNEHPVLKYLEEYTYLFNEVDYSDLTRTTEKLFETLQCLTREFFKCNKRLFNGHGKVEFDLNTESDDQFIMISIAEQSIIIKPAS</sequence>
<name>A0A514CHN5_9BACT</name>